<keyword evidence="11" id="KW-0832">Ubl conjugation</keyword>
<feature type="compositionally biased region" description="Low complexity" evidence="16">
    <location>
        <begin position="1087"/>
        <end position="1101"/>
    </location>
</feature>
<keyword evidence="7" id="KW-0963">Cytoplasm</keyword>
<dbReference type="CDD" id="cd14368">
    <property type="entry name" value="CUE_DEF1_like"/>
    <property type="match status" value="1"/>
</dbReference>
<evidence type="ECO:0000256" key="11">
    <source>
        <dbReference type="ARBA" id="ARBA00022843"/>
    </source>
</evidence>
<dbReference type="GO" id="GO:0043130">
    <property type="term" value="F:ubiquitin binding"/>
    <property type="evidence" value="ECO:0007669"/>
    <property type="project" value="InterPro"/>
</dbReference>
<feature type="compositionally biased region" description="Basic and acidic residues" evidence="16">
    <location>
        <begin position="1138"/>
        <end position="1147"/>
    </location>
</feature>
<feature type="compositionally biased region" description="Polar residues" evidence="16">
    <location>
        <begin position="1002"/>
        <end position="1012"/>
    </location>
</feature>
<feature type="region of interest" description="Disordered" evidence="16">
    <location>
        <begin position="557"/>
        <end position="826"/>
    </location>
</feature>
<feature type="compositionally biased region" description="Polar residues" evidence="16">
    <location>
        <begin position="1060"/>
        <end position="1074"/>
    </location>
</feature>
<keyword evidence="6" id="KW-0158">Chromosome</keyword>
<evidence type="ECO:0000256" key="2">
    <source>
        <dbReference type="ARBA" id="ARBA00004496"/>
    </source>
</evidence>
<evidence type="ECO:0000256" key="16">
    <source>
        <dbReference type="SAM" id="MobiDB-lite"/>
    </source>
</evidence>
<evidence type="ECO:0000256" key="12">
    <source>
        <dbReference type="ARBA" id="ARBA00022895"/>
    </source>
</evidence>
<feature type="compositionally biased region" description="Low complexity" evidence="16">
    <location>
        <begin position="443"/>
        <end position="472"/>
    </location>
</feature>
<evidence type="ECO:0000256" key="10">
    <source>
        <dbReference type="ARBA" id="ARBA00022786"/>
    </source>
</evidence>
<feature type="compositionally biased region" description="Basic and acidic residues" evidence="16">
    <location>
        <begin position="751"/>
        <end position="761"/>
    </location>
</feature>
<dbReference type="InterPro" id="IPR003892">
    <property type="entry name" value="CUE"/>
</dbReference>
<dbReference type="InterPro" id="IPR041803">
    <property type="entry name" value="DEF1_CUE"/>
</dbReference>
<evidence type="ECO:0000256" key="9">
    <source>
        <dbReference type="ARBA" id="ARBA00022763"/>
    </source>
</evidence>
<feature type="compositionally biased region" description="Low complexity" evidence="16">
    <location>
        <begin position="717"/>
        <end position="726"/>
    </location>
</feature>
<feature type="compositionally biased region" description="Gly residues" evidence="16">
    <location>
        <begin position="1377"/>
        <end position="1408"/>
    </location>
</feature>
<feature type="domain" description="CUE" evidence="17">
    <location>
        <begin position="511"/>
        <end position="554"/>
    </location>
</feature>
<evidence type="ECO:0000313" key="18">
    <source>
        <dbReference type="EMBL" id="KAF2644600.1"/>
    </source>
</evidence>
<dbReference type="PRINTS" id="PR01217">
    <property type="entry name" value="PRICHEXTENSN"/>
</dbReference>
<proteinExistence type="inferred from homology"/>
<sequence>MGCGPTGVLDEGECGVWIWPGRMVQPQHCFDGCAPAAEPPRGGGREGFIDVCRADDRRVLFDSADQTAPERLDQPLRDLVLSLLVHVEHAEEYEHGVVAAGFLRTHCHVLEQPHPERLDAFGALARLFHAQLRGAREPPPQRRRVVLVQHQHGNQGVDEATGRVARRGVKHVQEGFGGVQAARSQPVGHHRRWHPAALRLGLSQAALLADQLQTHGGLGHVGRPQGDLVQEPVQRIPQDVDGARLRGPTVRLAREQRVRQDGIDVLVGGAVRRLGAGGLGGGNEAGASLGGAPTSPCGDGVLAVEVGAEALGKEVEQQLRLVRGEGHRRMQLRRERGEGAPTRGRLHRGGVLFRRRFHHRVTELSRVSSCLSALLKNCPHPPSPNLTLPPRACASPPTSPHRPARPLACESPAPSALFAFLCLAADFTSSLHHLSHNPEHSHPSCTATPHTTTPPHMSEVQSRPARGRSTARGGRGGPGARRSTKQTNGDHGAPSIDTSADQGELGELKKQYLSQLTTLKELFPDWADVDLVLALQESDGDMERTIEKITEGNVSQFAEVKKTKDRSRSKVKETGPPAEGAPSSARGAARRGGGDSVRGRGRGTDRGRGGIRGGTRGGATNGTRTTGAPSVPTTESSAWDVAAPAEAKQSSAPPAAAAAAAAEAETPKPAASAAPAAPAKKTWASMFAPAPKPATPKPAAKPAPPVEDPVPAPTETPPQEVAQEPAVEAEELPIPPVADEVVEEPPVAAEDTPKLTPDKSDGAPVPEVTLIPSKDELTQDNVEHLPDESQPPPTDTAASTVASSRDIGSSVATPLSNAGQAPISRPAIGGFATTALKATAGANRSASFQRRLVEQQEAVVMPGKHAVNQAAVQFGSLGLNGEVDDSPDVDEDREEAETRTQPPQHSPVAQPRASLPPAPRQAAPVEAPPQELPTPKQAPGLPPPPQQQNLPQQSPPTSITAQAMQSQGSQQPYNQFGRYSQGGIQPEAAASLPKSYDPFGQQVPQSQYEYPNQQHAQQQAQVGAFSSAPDAFASQYNTSEQQRLAYAQYYGGAANYQQGTPSQQEVGIAQQRSGSAFGAGPNDSAFPPSQQQQVRQPSQRRIPCSDQQSHAGILNERNLGQVSSDGVRELIKEENDQLMRQHSDKHQAHGRYSEAQNSGHNTPNPALGGQQPTGPSSQSQHMHQPHAQPGHSGNYPYNHPYYGSPYYTNYMNQYGGYGQGGYSNFGMGGKYGHPNHYGMSPQASFDQHSSSPANAGGFGSSSMHGREAGLGAGLGDYGRSVSGATVNQHSATAGSAGFGGLPDVFGRSQGGYGGQNAYGQQQTGQQGSNEDSLKPFGDNKSGGPSPSALGAQPGRPGSATNNTAGGQGHPQGSHQQGFGGGYPGHLQGGQGNQYGGLGGLGHQGGHQGAGSHQQGSYGNYGGFGGGYGGGSYRGGGWGQSYGHN</sequence>
<evidence type="ECO:0000256" key="4">
    <source>
        <dbReference type="ARBA" id="ARBA00005491"/>
    </source>
</evidence>
<evidence type="ECO:0000256" key="15">
    <source>
        <dbReference type="ARBA" id="ARBA00023242"/>
    </source>
</evidence>
<feature type="region of interest" description="Disordered" evidence="16">
    <location>
        <begin position="434"/>
        <end position="503"/>
    </location>
</feature>
<feature type="compositionally biased region" description="Low complexity" evidence="16">
    <location>
        <begin position="1168"/>
        <end position="1180"/>
    </location>
</feature>
<dbReference type="GO" id="GO:0005634">
    <property type="term" value="C:nucleus"/>
    <property type="evidence" value="ECO:0007669"/>
    <property type="project" value="UniProtKB-SubCell"/>
</dbReference>
<feature type="compositionally biased region" description="Polar residues" evidence="16">
    <location>
        <begin position="1154"/>
        <end position="1164"/>
    </location>
</feature>
<keyword evidence="15" id="KW-0539">Nucleus</keyword>
<feature type="compositionally biased region" description="Low complexity" evidence="16">
    <location>
        <begin position="574"/>
        <end position="587"/>
    </location>
</feature>
<dbReference type="EMBL" id="MU006778">
    <property type="protein sequence ID" value="KAF2644600.1"/>
    <property type="molecule type" value="Genomic_DNA"/>
</dbReference>
<keyword evidence="12" id="KW-0779">Telomere</keyword>
<reference evidence="18" key="1">
    <citation type="journal article" date="2020" name="Stud. Mycol.">
        <title>101 Dothideomycetes genomes: a test case for predicting lifestyles and emergence of pathogens.</title>
        <authorList>
            <person name="Haridas S."/>
            <person name="Albert R."/>
            <person name="Binder M."/>
            <person name="Bloem J."/>
            <person name="Labutti K."/>
            <person name="Salamov A."/>
            <person name="Andreopoulos B."/>
            <person name="Baker S."/>
            <person name="Barry K."/>
            <person name="Bills G."/>
            <person name="Bluhm B."/>
            <person name="Cannon C."/>
            <person name="Castanera R."/>
            <person name="Culley D."/>
            <person name="Daum C."/>
            <person name="Ezra D."/>
            <person name="Gonzalez J."/>
            <person name="Henrissat B."/>
            <person name="Kuo A."/>
            <person name="Liang C."/>
            <person name="Lipzen A."/>
            <person name="Lutzoni F."/>
            <person name="Magnuson J."/>
            <person name="Mondo S."/>
            <person name="Nolan M."/>
            <person name="Ohm R."/>
            <person name="Pangilinan J."/>
            <person name="Park H.-J."/>
            <person name="Ramirez L."/>
            <person name="Alfaro M."/>
            <person name="Sun H."/>
            <person name="Tritt A."/>
            <person name="Yoshinaga Y."/>
            <person name="Zwiers L.-H."/>
            <person name="Turgeon B."/>
            <person name="Goodwin S."/>
            <person name="Spatafora J."/>
            <person name="Crous P."/>
            <person name="Grigoriev I."/>
        </authorList>
    </citation>
    <scope>NUCLEOTIDE SEQUENCE</scope>
    <source>
        <strain evidence="18">CBS 473.64</strain>
    </source>
</reference>
<comment type="similarity">
    <text evidence="4">Belongs to the DEF1 family.</text>
</comment>
<feature type="region of interest" description="Disordered" evidence="16">
    <location>
        <begin position="1240"/>
        <end position="1264"/>
    </location>
</feature>
<evidence type="ECO:0000313" key="19">
    <source>
        <dbReference type="Proteomes" id="UP000799753"/>
    </source>
</evidence>
<evidence type="ECO:0000256" key="13">
    <source>
        <dbReference type="ARBA" id="ARBA00023125"/>
    </source>
</evidence>
<feature type="compositionally biased region" description="Basic and acidic residues" evidence="16">
    <location>
        <begin position="773"/>
        <end position="787"/>
    </location>
</feature>
<gene>
    <name evidence="18" type="ORF">P280DRAFT_535153</name>
</gene>
<dbReference type="GO" id="GO:0000781">
    <property type="term" value="C:chromosome, telomeric region"/>
    <property type="evidence" value="ECO:0007669"/>
    <property type="project" value="UniProtKB-SubCell"/>
</dbReference>
<feature type="compositionally biased region" description="Acidic residues" evidence="16">
    <location>
        <begin position="882"/>
        <end position="895"/>
    </location>
</feature>
<feature type="region of interest" description="Disordered" evidence="16">
    <location>
        <begin position="382"/>
        <end position="407"/>
    </location>
</feature>
<feature type="compositionally biased region" description="Polar residues" evidence="16">
    <location>
        <begin position="957"/>
        <end position="978"/>
    </location>
</feature>
<feature type="region of interest" description="Disordered" evidence="16">
    <location>
        <begin position="877"/>
        <end position="1024"/>
    </location>
</feature>
<evidence type="ECO:0000256" key="8">
    <source>
        <dbReference type="ARBA" id="ARBA00022553"/>
    </source>
</evidence>
<accession>A0A6A6SAM2</accession>
<feature type="compositionally biased region" description="Low complexity" evidence="16">
    <location>
        <begin position="642"/>
        <end position="680"/>
    </location>
</feature>
<feature type="compositionally biased region" description="Gly residues" evidence="16">
    <location>
        <begin position="610"/>
        <end position="620"/>
    </location>
</feature>
<organism evidence="18 19">
    <name type="scientific">Massarina eburnea CBS 473.64</name>
    <dbReference type="NCBI Taxonomy" id="1395130"/>
    <lineage>
        <taxon>Eukaryota</taxon>
        <taxon>Fungi</taxon>
        <taxon>Dikarya</taxon>
        <taxon>Ascomycota</taxon>
        <taxon>Pezizomycotina</taxon>
        <taxon>Dothideomycetes</taxon>
        <taxon>Pleosporomycetidae</taxon>
        <taxon>Pleosporales</taxon>
        <taxon>Massarineae</taxon>
        <taxon>Massarinaceae</taxon>
        <taxon>Massarina</taxon>
    </lineage>
</organism>
<evidence type="ECO:0000259" key="17">
    <source>
        <dbReference type="PROSITE" id="PS51140"/>
    </source>
</evidence>
<feature type="compositionally biased region" description="Pro residues" evidence="16">
    <location>
        <begin position="690"/>
        <end position="716"/>
    </location>
</feature>
<evidence type="ECO:0000256" key="3">
    <source>
        <dbReference type="ARBA" id="ARBA00004574"/>
    </source>
</evidence>
<dbReference type="PANTHER" id="PTHR16308:SF13">
    <property type="entry name" value="PROTEIN LINGERER"/>
    <property type="match status" value="1"/>
</dbReference>
<feature type="compositionally biased region" description="Polar residues" evidence="16">
    <location>
        <begin position="1241"/>
        <end position="1253"/>
    </location>
</feature>
<dbReference type="PANTHER" id="PTHR16308">
    <property type="entry name" value="UBIQUITIN ASSOCIATED PROTEIN 2-LIKE/LINGERER"/>
    <property type="match status" value="1"/>
</dbReference>
<evidence type="ECO:0000256" key="6">
    <source>
        <dbReference type="ARBA" id="ARBA00022454"/>
    </source>
</evidence>
<dbReference type="Pfam" id="PF02845">
    <property type="entry name" value="CUE"/>
    <property type="match status" value="1"/>
</dbReference>
<keyword evidence="13" id="KW-0238">DNA-binding</keyword>
<keyword evidence="19" id="KW-1185">Reference proteome</keyword>
<feature type="compositionally biased region" description="Low complexity" evidence="16">
    <location>
        <begin position="1317"/>
        <end position="1327"/>
    </location>
</feature>
<evidence type="ECO:0000256" key="1">
    <source>
        <dbReference type="ARBA" id="ARBA00004123"/>
    </source>
</evidence>
<dbReference type="GO" id="GO:0003677">
    <property type="term" value="F:DNA binding"/>
    <property type="evidence" value="ECO:0007669"/>
    <property type="project" value="UniProtKB-KW"/>
</dbReference>
<feature type="compositionally biased region" description="Polar residues" evidence="16">
    <location>
        <begin position="796"/>
        <end position="819"/>
    </location>
</feature>
<feature type="compositionally biased region" description="Basic and acidic residues" evidence="16">
    <location>
        <begin position="559"/>
        <end position="573"/>
    </location>
</feature>
<dbReference type="OrthoDB" id="5396806at2759"/>
<dbReference type="GO" id="GO:0006281">
    <property type="term" value="P:DNA repair"/>
    <property type="evidence" value="ECO:0007669"/>
    <property type="project" value="UniProtKB-KW"/>
</dbReference>
<dbReference type="GO" id="GO:0005737">
    <property type="term" value="C:cytoplasm"/>
    <property type="evidence" value="ECO:0007669"/>
    <property type="project" value="UniProtKB-SubCell"/>
</dbReference>
<feature type="compositionally biased region" description="Gly residues" evidence="16">
    <location>
        <begin position="1418"/>
        <end position="1444"/>
    </location>
</feature>
<name>A0A6A6SAM2_9PLEO</name>
<keyword evidence="9" id="KW-0227">DNA damage</keyword>
<keyword evidence="14" id="KW-0234">DNA repair</keyword>
<keyword evidence="10" id="KW-0833">Ubl conjugation pathway</keyword>
<protein>
    <recommendedName>
        <fullName evidence="5">RNA polymerase II degradation factor 1</fullName>
    </recommendedName>
</protein>
<dbReference type="Proteomes" id="UP000799753">
    <property type="component" value="Unassembled WGS sequence"/>
</dbReference>
<feature type="region of interest" description="Disordered" evidence="16">
    <location>
        <begin position="1307"/>
        <end position="1444"/>
    </location>
</feature>
<evidence type="ECO:0000256" key="7">
    <source>
        <dbReference type="ARBA" id="ARBA00022490"/>
    </source>
</evidence>
<dbReference type="InterPro" id="IPR051833">
    <property type="entry name" value="TC-DDR_regulator"/>
</dbReference>
<feature type="region of interest" description="Disordered" evidence="16">
    <location>
        <begin position="1055"/>
        <end position="1121"/>
    </location>
</feature>
<feature type="region of interest" description="Disordered" evidence="16">
    <location>
        <begin position="1138"/>
        <end position="1196"/>
    </location>
</feature>
<dbReference type="PROSITE" id="PS51140">
    <property type="entry name" value="CUE"/>
    <property type="match status" value="1"/>
</dbReference>
<evidence type="ECO:0000256" key="14">
    <source>
        <dbReference type="ARBA" id="ARBA00023204"/>
    </source>
</evidence>
<keyword evidence="8" id="KW-0597">Phosphoprotein</keyword>
<feature type="compositionally biased region" description="Low complexity" evidence="16">
    <location>
        <begin position="947"/>
        <end position="956"/>
    </location>
</feature>
<comment type="subcellular location">
    <subcellularLocation>
        <location evidence="3">Chromosome</location>
        <location evidence="3">Telomere</location>
    </subcellularLocation>
    <subcellularLocation>
        <location evidence="2">Cytoplasm</location>
    </subcellularLocation>
    <subcellularLocation>
        <location evidence="1">Nucleus</location>
    </subcellularLocation>
</comment>
<evidence type="ECO:0000256" key="5">
    <source>
        <dbReference type="ARBA" id="ARBA00020536"/>
    </source>
</evidence>